<keyword evidence="2" id="KW-1185">Reference proteome</keyword>
<organism evidence="1 2">
    <name type="scientific">Trichonephila clavata</name>
    <name type="common">Joro spider</name>
    <name type="synonym">Nephila clavata</name>
    <dbReference type="NCBI Taxonomy" id="2740835"/>
    <lineage>
        <taxon>Eukaryota</taxon>
        <taxon>Metazoa</taxon>
        <taxon>Ecdysozoa</taxon>
        <taxon>Arthropoda</taxon>
        <taxon>Chelicerata</taxon>
        <taxon>Arachnida</taxon>
        <taxon>Araneae</taxon>
        <taxon>Araneomorphae</taxon>
        <taxon>Entelegynae</taxon>
        <taxon>Araneoidea</taxon>
        <taxon>Nephilidae</taxon>
        <taxon>Trichonephila</taxon>
    </lineage>
</organism>
<gene>
    <name evidence="1" type="ORF">TNCT_138461</name>
</gene>
<protein>
    <submittedName>
        <fullName evidence="1">Uncharacterized protein</fullName>
    </submittedName>
</protein>
<sequence>MYPATVLVLYRVGLKNILKNLWSSFSFPDLNSIQYFWDKIKGVNRHLDPQPSDFPPLLSIILEPSSLSNFTNNISTSLGVHVRRIKVIFLLEQRVGQAKDDPTIY</sequence>
<dbReference type="AlphaFoldDB" id="A0A8X6GLH3"/>
<evidence type="ECO:0000313" key="1">
    <source>
        <dbReference type="EMBL" id="GFR06288.1"/>
    </source>
</evidence>
<comment type="caution">
    <text evidence="1">The sequence shown here is derived from an EMBL/GenBank/DDBJ whole genome shotgun (WGS) entry which is preliminary data.</text>
</comment>
<evidence type="ECO:0000313" key="2">
    <source>
        <dbReference type="Proteomes" id="UP000887116"/>
    </source>
</evidence>
<reference evidence="1" key="1">
    <citation type="submission" date="2020-07" db="EMBL/GenBank/DDBJ databases">
        <title>Multicomponent nature underlies the extraordinary mechanical properties of spider dragline silk.</title>
        <authorList>
            <person name="Kono N."/>
            <person name="Nakamura H."/>
            <person name="Mori M."/>
            <person name="Yoshida Y."/>
            <person name="Ohtoshi R."/>
            <person name="Malay A.D."/>
            <person name="Moran D.A.P."/>
            <person name="Tomita M."/>
            <person name="Numata K."/>
            <person name="Arakawa K."/>
        </authorList>
    </citation>
    <scope>NUCLEOTIDE SEQUENCE</scope>
</reference>
<dbReference type="Proteomes" id="UP000887116">
    <property type="component" value="Unassembled WGS sequence"/>
</dbReference>
<name>A0A8X6GLH3_TRICU</name>
<accession>A0A8X6GLH3</accession>
<dbReference type="EMBL" id="BMAO01025979">
    <property type="protein sequence ID" value="GFR06288.1"/>
    <property type="molecule type" value="Genomic_DNA"/>
</dbReference>
<proteinExistence type="predicted"/>